<sequence length="240" mass="26929">MKVLVIIPAYNEEKSILKTVQSILDFKAKKTVDIELDYIVINDGSRDRTKEILVENGLHAIHLIANLGIGGAVQTGYKYALEKGYDLAVQFDGDGQHDIESLPSLLLPIQRGEADLVIGSRFVGEVRSEFQTSFMRRFGITIISLVMQLVTGQKIYDTTSGYRVANREIIGQFANRYPRKYPEPESTVHVLKRHQKVVEVPANMYDRTGGSSSITPLKSVRYMIEVCSSILIAVFMKESE</sequence>
<dbReference type="AlphaFoldDB" id="A0AB36JP79"/>
<dbReference type="PANTHER" id="PTHR48090:SF7">
    <property type="entry name" value="RFBJ PROTEIN"/>
    <property type="match status" value="1"/>
</dbReference>
<comment type="caution">
    <text evidence="2">The sequence shown here is derived from an EMBL/GenBank/DDBJ whole genome shotgun (WGS) entry which is preliminary data.</text>
</comment>
<dbReference type="Gene3D" id="3.90.550.10">
    <property type="entry name" value="Spore Coat Polysaccharide Biosynthesis Protein SpsA, Chain A"/>
    <property type="match status" value="1"/>
</dbReference>
<evidence type="ECO:0000259" key="1">
    <source>
        <dbReference type="Pfam" id="PF00535"/>
    </source>
</evidence>
<name>A0AB36JP79_9STRE</name>
<dbReference type="RefSeq" id="WP_076996552.1">
    <property type="nucleotide sequence ID" value="NZ_MSPR01000016.1"/>
</dbReference>
<dbReference type="EMBL" id="MSPR01000016">
    <property type="protein sequence ID" value="ONK27411.1"/>
    <property type="molecule type" value="Genomic_DNA"/>
</dbReference>
<evidence type="ECO:0000313" key="5">
    <source>
        <dbReference type="Proteomes" id="UP000188946"/>
    </source>
</evidence>
<protein>
    <submittedName>
        <fullName evidence="2">Glycosyl transferase family 2</fullName>
    </submittedName>
</protein>
<accession>A0AB36JP79</accession>
<proteinExistence type="predicted"/>
<evidence type="ECO:0000313" key="2">
    <source>
        <dbReference type="EMBL" id="ONK26086.1"/>
    </source>
</evidence>
<dbReference type="InterPro" id="IPR001173">
    <property type="entry name" value="Glyco_trans_2-like"/>
</dbReference>
<dbReference type="InterPro" id="IPR050256">
    <property type="entry name" value="Glycosyltransferase_2"/>
</dbReference>
<gene>
    <name evidence="3" type="ORF">BVE84_08185</name>
    <name evidence="2" type="ORF">BVE86_08345</name>
</gene>
<dbReference type="SUPFAM" id="SSF53448">
    <property type="entry name" value="Nucleotide-diphospho-sugar transferases"/>
    <property type="match status" value="1"/>
</dbReference>
<organism evidence="2 4">
    <name type="scientific">Streptococcus azizii</name>
    <dbReference type="NCBI Taxonomy" id="1579424"/>
    <lineage>
        <taxon>Bacteria</taxon>
        <taxon>Bacillati</taxon>
        <taxon>Bacillota</taxon>
        <taxon>Bacilli</taxon>
        <taxon>Lactobacillales</taxon>
        <taxon>Streptococcaceae</taxon>
        <taxon>Streptococcus</taxon>
    </lineage>
</organism>
<evidence type="ECO:0000313" key="4">
    <source>
        <dbReference type="Proteomes" id="UP000188600"/>
    </source>
</evidence>
<dbReference type="CDD" id="cd04179">
    <property type="entry name" value="DPM_DPG-synthase_like"/>
    <property type="match status" value="1"/>
</dbReference>
<dbReference type="Proteomes" id="UP000188946">
    <property type="component" value="Unassembled WGS sequence"/>
</dbReference>
<keyword evidence="2" id="KW-0808">Transferase</keyword>
<reference evidence="4 5" key="1">
    <citation type="submission" date="2016-12" db="EMBL/GenBank/DDBJ databases">
        <authorList>
            <person name="Gulvik C.A."/>
        </authorList>
    </citation>
    <scope>NUCLEOTIDE SEQUENCE [LARGE SCALE GENOMIC DNA]</scope>
    <source>
        <strain evidence="3 5">12-5202</strain>
        <strain evidence="2 4">12-5291</strain>
    </source>
</reference>
<dbReference type="InterPro" id="IPR029044">
    <property type="entry name" value="Nucleotide-diphossugar_trans"/>
</dbReference>
<dbReference type="Proteomes" id="UP000188600">
    <property type="component" value="Unassembled WGS sequence"/>
</dbReference>
<dbReference type="PANTHER" id="PTHR48090">
    <property type="entry name" value="UNDECAPRENYL-PHOSPHATE 4-DEOXY-4-FORMAMIDO-L-ARABINOSE TRANSFERASE-RELATED"/>
    <property type="match status" value="1"/>
</dbReference>
<dbReference type="GO" id="GO:0016740">
    <property type="term" value="F:transferase activity"/>
    <property type="evidence" value="ECO:0007669"/>
    <property type="project" value="UniProtKB-KW"/>
</dbReference>
<keyword evidence="5" id="KW-1185">Reference proteome</keyword>
<evidence type="ECO:0000313" key="3">
    <source>
        <dbReference type="EMBL" id="ONK27411.1"/>
    </source>
</evidence>
<dbReference type="EMBL" id="MSPT01000018">
    <property type="protein sequence ID" value="ONK26086.1"/>
    <property type="molecule type" value="Genomic_DNA"/>
</dbReference>
<dbReference type="Pfam" id="PF00535">
    <property type="entry name" value="Glycos_transf_2"/>
    <property type="match status" value="1"/>
</dbReference>
<feature type="domain" description="Glycosyltransferase 2-like" evidence="1">
    <location>
        <begin position="5"/>
        <end position="170"/>
    </location>
</feature>